<evidence type="ECO:0000313" key="2">
    <source>
        <dbReference type="EMBL" id="MQP11547.1"/>
    </source>
</evidence>
<evidence type="ECO:0000313" key="3">
    <source>
        <dbReference type="Proteomes" id="UP000384372"/>
    </source>
</evidence>
<comment type="caution">
    <text evidence="2">The sequence shown here is derived from an EMBL/GenBank/DDBJ whole genome shotgun (WGS) entry which is preliminary data.</text>
</comment>
<feature type="chain" id="PRO_5025449280" evidence="1">
    <location>
        <begin position="20"/>
        <end position="135"/>
    </location>
</feature>
<dbReference type="AlphaFoldDB" id="A0A6A7WAP3"/>
<dbReference type="RefSeq" id="WP_158463276.1">
    <property type="nucleotide sequence ID" value="NZ_JAHOER010000001.1"/>
</dbReference>
<name>A0A6A7WAP3_9BACT</name>
<evidence type="ECO:0000256" key="1">
    <source>
        <dbReference type="SAM" id="SignalP"/>
    </source>
</evidence>
<keyword evidence="3" id="KW-1185">Reference proteome</keyword>
<keyword evidence="1" id="KW-0732">Signal</keyword>
<organism evidence="2 3">
    <name type="scientific">Segatella copri</name>
    <dbReference type="NCBI Taxonomy" id="165179"/>
    <lineage>
        <taxon>Bacteria</taxon>
        <taxon>Pseudomonadati</taxon>
        <taxon>Bacteroidota</taxon>
        <taxon>Bacteroidia</taxon>
        <taxon>Bacteroidales</taxon>
        <taxon>Prevotellaceae</taxon>
        <taxon>Segatella</taxon>
    </lineage>
</organism>
<gene>
    <name evidence="2" type="ORF">F7D20_06120</name>
</gene>
<reference evidence="2 3" key="1">
    <citation type="submission" date="2019-09" db="EMBL/GenBank/DDBJ databases">
        <title>Distinct polysaccharide growth profiles of human intestinal Prevotella copri isolates.</title>
        <authorList>
            <person name="Fehlner-Peach H."/>
            <person name="Magnabosco C."/>
            <person name="Raghavan V."/>
            <person name="Scher J.U."/>
            <person name="Tett A."/>
            <person name="Cox L.M."/>
            <person name="Gottsegen C."/>
            <person name="Watters A."/>
            <person name="Wiltshire- Gordon J.D."/>
            <person name="Segata N."/>
            <person name="Bonneau R."/>
            <person name="Littman D.R."/>
        </authorList>
    </citation>
    <scope>NUCLEOTIDE SEQUENCE [LARGE SCALE GENOMIC DNA]</scope>
    <source>
        <strain evidence="3">iAQ1173</strain>
    </source>
</reference>
<dbReference type="Proteomes" id="UP000384372">
    <property type="component" value="Unassembled WGS sequence"/>
</dbReference>
<proteinExistence type="predicted"/>
<protein>
    <submittedName>
        <fullName evidence="2">Uncharacterized protein</fullName>
    </submittedName>
</protein>
<dbReference type="EMBL" id="VZAD01000052">
    <property type="protein sequence ID" value="MQP11547.1"/>
    <property type="molecule type" value="Genomic_DNA"/>
</dbReference>
<accession>A0A6A7WAP3</accession>
<feature type="signal peptide" evidence="1">
    <location>
        <begin position="1"/>
        <end position="19"/>
    </location>
</feature>
<sequence length="135" mass="14753">MRKYLLMMAMPFIALSAFASGEEKPTLNAVCVTLKSGGSKYVAFTDRPKIQTEDGKLCVLSMADNKQLVLADCADVEKITAESHDFTPTGIKDNVVVEGKNVEEIYNIDGTKASHIVPGKIYIIKSNGKTRKVIK</sequence>